<dbReference type="STRING" id="1111735.GCA_000428045_03106"/>
<keyword evidence="1" id="KW-0732">Signal</keyword>
<evidence type="ECO:0000313" key="4">
    <source>
        <dbReference type="Proteomes" id="UP000235015"/>
    </source>
</evidence>
<comment type="caution">
    <text evidence="3">The sequence shown here is derived from an EMBL/GenBank/DDBJ whole genome shotgun (WGS) entry which is preliminary data.</text>
</comment>
<name>A0A2N6CRV6_9GAMM</name>
<gene>
    <name evidence="3" type="ORF">C0630_17985</name>
</gene>
<dbReference type="RefSeq" id="WP_084610312.1">
    <property type="nucleotide sequence ID" value="NZ_CAXXYC010000003.1"/>
</dbReference>
<feature type="domain" description="Tll0287-like" evidence="2">
    <location>
        <begin position="43"/>
        <end position="183"/>
    </location>
</feature>
<evidence type="ECO:0000313" key="3">
    <source>
        <dbReference type="EMBL" id="PLX59808.1"/>
    </source>
</evidence>
<dbReference type="AlphaFoldDB" id="A0A2N6CRV6"/>
<protein>
    <submittedName>
        <fullName evidence="3">DUF3365 domain-containing protein</fullName>
    </submittedName>
</protein>
<evidence type="ECO:0000259" key="2">
    <source>
        <dbReference type="Pfam" id="PF11845"/>
    </source>
</evidence>
<organism evidence="3 4">
    <name type="scientific">Sedimenticola selenatireducens</name>
    <dbReference type="NCBI Taxonomy" id="191960"/>
    <lineage>
        <taxon>Bacteria</taxon>
        <taxon>Pseudomonadati</taxon>
        <taxon>Pseudomonadota</taxon>
        <taxon>Gammaproteobacteria</taxon>
        <taxon>Chromatiales</taxon>
        <taxon>Sedimenticolaceae</taxon>
        <taxon>Sedimenticola</taxon>
    </lineage>
</organism>
<dbReference type="InterPro" id="IPR021796">
    <property type="entry name" value="Tll0287-like_dom"/>
</dbReference>
<feature type="signal peptide" evidence="1">
    <location>
        <begin position="1"/>
        <end position="20"/>
    </location>
</feature>
<accession>A0A2N6CRV6</accession>
<dbReference type="Pfam" id="PF11845">
    <property type="entry name" value="Tll0287-like"/>
    <property type="match status" value="1"/>
</dbReference>
<dbReference type="EMBL" id="PKUN01000030">
    <property type="protein sequence ID" value="PLX59808.1"/>
    <property type="molecule type" value="Genomic_DNA"/>
</dbReference>
<evidence type="ECO:0000256" key="1">
    <source>
        <dbReference type="SAM" id="SignalP"/>
    </source>
</evidence>
<sequence length="184" mass="19750">MYKKLIAALLATTVSSVAMASELEAEALGLVKQFGSTLKGQLVSAMKEGGPVKAIEFCNLRAPGIAADIAAASGWEVGRTSLKIRSEDNAPDSWELKVLQEFEAKKSTGTAPAMLEYSEVVEVDGKKNFRYMKAIPTEKACLNCHAATIAPDVEAKLHELYPSDNARGFNEGDIRGAFTLTKPL</sequence>
<reference evidence="3 4" key="1">
    <citation type="submission" date="2017-11" db="EMBL/GenBank/DDBJ databases">
        <title>Genome-resolved metagenomics identifies genetic mobility, metabolic interactions, and unexpected diversity in perchlorate-reducing communities.</title>
        <authorList>
            <person name="Barnum T.P."/>
            <person name="Figueroa I.A."/>
            <person name="Carlstrom C.I."/>
            <person name="Lucas L.N."/>
            <person name="Engelbrektson A.L."/>
            <person name="Coates J.D."/>
        </authorList>
    </citation>
    <scope>NUCLEOTIDE SEQUENCE [LARGE SCALE GENOMIC DNA]</scope>
    <source>
        <strain evidence="3">BM301</strain>
    </source>
</reference>
<proteinExistence type="predicted"/>
<feature type="chain" id="PRO_5014736869" evidence="1">
    <location>
        <begin position="21"/>
        <end position="184"/>
    </location>
</feature>
<dbReference type="Proteomes" id="UP000235015">
    <property type="component" value="Unassembled WGS sequence"/>
</dbReference>